<dbReference type="Proteomes" id="UP000237000">
    <property type="component" value="Unassembled WGS sequence"/>
</dbReference>
<organism evidence="1 2">
    <name type="scientific">Trema orientale</name>
    <name type="common">Charcoal tree</name>
    <name type="synonym">Celtis orientalis</name>
    <dbReference type="NCBI Taxonomy" id="63057"/>
    <lineage>
        <taxon>Eukaryota</taxon>
        <taxon>Viridiplantae</taxon>
        <taxon>Streptophyta</taxon>
        <taxon>Embryophyta</taxon>
        <taxon>Tracheophyta</taxon>
        <taxon>Spermatophyta</taxon>
        <taxon>Magnoliopsida</taxon>
        <taxon>eudicotyledons</taxon>
        <taxon>Gunneridae</taxon>
        <taxon>Pentapetalae</taxon>
        <taxon>rosids</taxon>
        <taxon>fabids</taxon>
        <taxon>Rosales</taxon>
        <taxon>Cannabaceae</taxon>
        <taxon>Trema</taxon>
    </lineage>
</organism>
<dbReference type="EMBL" id="JXTC01000005">
    <property type="protein sequence ID" value="POO02098.1"/>
    <property type="molecule type" value="Genomic_DNA"/>
</dbReference>
<evidence type="ECO:0000313" key="1">
    <source>
        <dbReference type="EMBL" id="POO02098.1"/>
    </source>
</evidence>
<comment type="caution">
    <text evidence="1">The sequence shown here is derived from an EMBL/GenBank/DDBJ whole genome shotgun (WGS) entry which is preliminary data.</text>
</comment>
<dbReference type="InParanoid" id="A0A2P5FWD8"/>
<gene>
    <name evidence="1" type="ORF">TorRG33x02_018820</name>
</gene>
<evidence type="ECO:0000313" key="2">
    <source>
        <dbReference type="Proteomes" id="UP000237000"/>
    </source>
</evidence>
<protein>
    <submittedName>
        <fullName evidence="1">Uncharacterized protein</fullName>
    </submittedName>
</protein>
<dbReference type="AlphaFoldDB" id="A0A2P5FWD8"/>
<sequence length="109" mass="12310">MTTMKFEIDKFTKTNDFNLWQGALLVYQGLDDALSKETIDAKTDRVTAKKMESKAHNAILLSLGDEMLKEVKGESTKAGLLSKLIALYIKKLVANRLYRRKKKGSILCI</sequence>
<accession>A0A2P5FWD8</accession>
<proteinExistence type="predicted"/>
<reference evidence="2" key="1">
    <citation type="submission" date="2016-06" db="EMBL/GenBank/DDBJ databases">
        <title>Parallel loss of symbiosis genes in relatives of nitrogen-fixing non-legume Parasponia.</title>
        <authorList>
            <person name="Van Velzen R."/>
            <person name="Holmer R."/>
            <person name="Bu F."/>
            <person name="Rutten L."/>
            <person name="Van Zeijl A."/>
            <person name="Liu W."/>
            <person name="Santuari L."/>
            <person name="Cao Q."/>
            <person name="Sharma T."/>
            <person name="Shen D."/>
            <person name="Roswanjaya Y."/>
            <person name="Wardhani T."/>
            <person name="Kalhor M.S."/>
            <person name="Jansen J."/>
            <person name="Van den Hoogen J."/>
            <person name="Gungor B."/>
            <person name="Hartog M."/>
            <person name="Hontelez J."/>
            <person name="Verver J."/>
            <person name="Yang W.-C."/>
            <person name="Schijlen E."/>
            <person name="Repin R."/>
            <person name="Schilthuizen M."/>
            <person name="Schranz E."/>
            <person name="Heidstra R."/>
            <person name="Miyata K."/>
            <person name="Fedorova E."/>
            <person name="Kohlen W."/>
            <person name="Bisseling T."/>
            <person name="Smit S."/>
            <person name="Geurts R."/>
        </authorList>
    </citation>
    <scope>NUCLEOTIDE SEQUENCE [LARGE SCALE GENOMIC DNA]</scope>
    <source>
        <strain evidence="2">cv. RG33-2</strain>
    </source>
</reference>
<name>A0A2P5FWD8_TREOI</name>
<keyword evidence="2" id="KW-1185">Reference proteome</keyword>
<dbReference type="OrthoDB" id="1176646at2759"/>